<keyword evidence="1" id="KW-1133">Transmembrane helix</keyword>
<protein>
    <submittedName>
        <fullName evidence="2">Uncharacterized protein</fullName>
    </submittedName>
</protein>
<dbReference type="EMBL" id="JAEUBE010000055">
    <property type="protein sequence ID" value="KAH3671535.1"/>
    <property type="molecule type" value="Genomic_DNA"/>
</dbReference>
<evidence type="ECO:0000256" key="1">
    <source>
        <dbReference type="SAM" id="Phobius"/>
    </source>
</evidence>
<comment type="caution">
    <text evidence="2">The sequence shown here is derived from an EMBL/GenBank/DDBJ whole genome shotgun (WGS) entry which is preliminary data.</text>
</comment>
<evidence type="ECO:0000313" key="3">
    <source>
        <dbReference type="Proteomes" id="UP000769157"/>
    </source>
</evidence>
<dbReference type="Proteomes" id="UP000769157">
    <property type="component" value="Unassembled WGS sequence"/>
</dbReference>
<keyword evidence="1" id="KW-0472">Membrane</keyword>
<gene>
    <name evidence="2" type="ORF">OGAPHI_000238</name>
</gene>
<sequence>MQGLVDQHLSSLGCPVRNGSLSIMERNVVVWISVVLALIVLWIGKHVVDVSDLFWTNFLASDLVEVWRSGTSPEIWPRDHLRKPGVLATTNNDVTTAFIEFWGGVRQAADNSLVLEGQVVHKLGREIEEARTVVLTESVPGLSVKQDVLNERLSIFQNLSFSQRIAQRVFLHGFENLDKVVLERDISSDDIFRSNLVKRVLRWRLVACERERSIVCSLALGFVDRGNFRAFCVTS</sequence>
<feature type="transmembrane region" description="Helical" evidence="1">
    <location>
        <begin position="28"/>
        <end position="44"/>
    </location>
</feature>
<evidence type="ECO:0000313" key="2">
    <source>
        <dbReference type="EMBL" id="KAH3671535.1"/>
    </source>
</evidence>
<organism evidence="2 3">
    <name type="scientific">Ogataea philodendri</name>
    <dbReference type="NCBI Taxonomy" id="1378263"/>
    <lineage>
        <taxon>Eukaryota</taxon>
        <taxon>Fungi</taxon>
        <taxon>Dikarya</taxon>
        <taxon>Ascomycota</taxon>
        <taxon>Saccharomycotina</taxon>
        <taxon>Pichiomycetes</taxon>
        <taxon>Pichiales</taxon>
        <taxon>Pichiaceae</taxon>
        <taxon>Ogataea</taxon>
    </lineage>
</organism>
<proteinExistence type="predicted"/>
<reference evidence="2" key="2">
    <citation type="submission" date="2021-01" db="EMBL/GenBank/DDBJ databases">
        <authorList>
            <person name="Schikora-Tamarit M.A."/>
        </authorList>
    </citation>
    <scope>NUCLEOTIDE SEQUENCE</scope>
    <source>
        <strain evidence="2">CBS6075</strain>
    </source>
</reference>
<accession>A0A9P8PH33</accession>
<reference evidence="2" key="1">
    <citation type="journal article" date="2021" name="Open Biol.">
        <title>Shared evolutionary footprints suggest mitochondrial oxidative damage underlies multiple complex I losses in fungi.</title>
        <authorList>
            <person name="Schikora-Tamarit M.A."/>
            <person name="Marcet-Houben M."/>
            <person name="Nosek J."/>
            <person name="Gabaldon T."/>
        </authorList>
    </citation>
    <scope>NUCLEOTIDE SEQUENCE</scope>
    <source>
        <strain evidence="2">CBS6075</strain>
    </source>
</reference>
<dbReference type="RefSeq" id="XP_046064711.1">
    <property type="nucleotide sequence ID" value="XM_046203264.1"/>
</dbReference>
<keyword evidence="1" id="KW-0812">Transmembrane</keyword>
<dbReference type="AlphaFoldDB" id="A0A9P8PH33"/>
<dbReference type="GeneID" id="70232206"/>
<keyword evidence="3" id="KW-1185">Reference proteome</keyword>
<name>A0A9P8PH33_9ASCO</name>